<reference evidence="2" key="1">
    <citation type="submission" date="2014-09" db="EMBL/GenBank/DDBJ databases">
        <authorList>
            <person name="Magalhaes I.L.F."/>
            <person name="Oliveira U."/>
            <person name="Santos F.R."/>
            <person name="Vidigal T.H.D.A."/>
            <person name="Brescovit A.D."/>
            <person name="Santos A.J."/>
        </authorList>
    </citation>
    <scope>NUCLEOTIDE SEQUENCE</scope>
    <source>
        <tissue evidence="2">Shoot tissue taken approximately 20 cm above the soil surface</tissue>
    </source>
</reference>
<dbReference type="EMBL" id="GBRH01271130">
    <property type="protein sequence ID" value="JAD26765.1"/>
    <property type="molecule type" value="Transcribed_RNA"/>
</dbReference>
<dbReference type="AlphaFoldDB" id="A0A0A8YPL6"/>
<organism evidence="2">
    <name type="scientific">Arundo donax</name>
    <name type="common">Giant reed</name>
    <name type="synonym">Donax arundinaceus</name>
    <dbReference type="NCBI Taxonomy" id="35708"/>
    <lineage>
        <taxon>Eukaryota</taxon>
        <taxon>Viridiplantae</taxon>
        <taxon>Streptophyta</taxon>
        <taxon>Embryophyta</taxon>
        <taxon>Tracheophyta</taxon>
        <taxon>Spermatophyta</taxon>
        <taxon>Magnoliopsida</taxon>
        <taxon>Liliopsida</taxon>
        <taxon>Poales</taxon>
        <taxon>Poaceae</taxon>
        <taxon>PACMAD clade</taxon>
        <taxon>Arundinoideae</taxon>
        <taxon>Arundineae</taxon>
        <taxon>Arundo</taxon>
    </lineage>
</organism>
<sequence>MILLKCSLMVPQLLEFLSVLLLDVCTLKNPSGHFISNTSNKYLIAT</sequence>
<accession>A0A0A8YPL6</accession>
<feature type="chain" id="PRO_5002042210" evidence="1">
    <location>
        <begin position="17"/>
        <end position="46"/>
    </location>
</feature>
<keyword evidence="1" id="KW-0732">Signal</keyword>
<reference evidence="2" key="2">
    <citation type="journal article" date="2015" name="Data Brief">
        <title>Shoot transcriptome of the giant reed, Arundo donax.</title>
        <authorList>
            <person name="Barrero R.A."/>
            <person name="Guerrero F.D."/>
            <person name="Moolhuijzen P."/>
            <person name="Goolsby J.A."/>
            <person name="Tidwell J."/>
            <person name="Bellgard S.E."/>
            <person name="Bellgard M.I."/>
        </authorList>
    </citation>
    <scope>NUCLEOTIDE SEQUENCE</scope>
    <source>
        <tissue evidence="2">Shoot tissue taken approximately 20 cm above the soil surface</tissue>
    </source>
</reference>
<proteinExistence type="predicted"/>
<name>A0A0A8YPL6_ARUDO</name>
<protein>
    <submittedName>
        <fullName evidence="2">Uncharacterized protein</fullName>
    </submittedName>
</protein>
<feature type="signal peptide" evidence="1">
    <location>
        <begin position="1"/>
        <end position="16"/>
    </location>
</feature>
<evidence type="ECO:0000256" key="1">
    <source>
        <dbReference type="SAM" id="SignalP"/>
    </source>
</evidence>
<evidence type="ECO:0000313" key="2">
    <source>
        <dbReference type="EMBL" id="JAD26765.1"/>
    </source>
</evidence>